<dbReference type="Pfam" id="PF16036">
    <property type="entry name" value="Chalcone_3"/>
    <property type="match status" value="1"/>
</dbReference>
<dbReference type="GO" id="GO:0016872">
    <property type="term" value="F:intramolecular lyase activity"/>
    <property type="evidence" value="ECO:0007669"/>
    <property type="project" value="InterPro"/>
</dbReference>
<feature type="signal peptide" evidence="1">
    <location>
        <begin position="1"/>
        <end position="23"/>
    </location>
</feature>
<feature type="domain" description="Chalcone isomerase" evidence="2">
    <location>
        <begin position="20"/>
        <end position="187"/>
    </location>
</feature>
<accession>F8E8W5</accession>
<dbReference type="InterPro" id="IPR016087">
    <property type="entry name" value="Chalcone_isomerase"/>
</dbReference>
<reference evidence="4" key="2">
    <citation type="submission" date="2011-06" db="EMBL/GenBank/DDBJ databases">
        <title>The complete genome of Flexistipes sinusarabici DSM 4947.</title>
        <authorList>
            <person name="Lucas S."/>
            <person name="Han J."/>
            <person name="Lapidus A."/>
            <person name="Bruce D."/>
            <person name="Goodwin L."/>
            <person name="Pitluck S."/>
            <person name="Peters L."/>
            <person name="Kyrpides N."/>
            <person name="Mavromatis K."/>
            <person name="Ivanova N."/>
            <person name="Mikhailova N."/>
            <person name="Chertkov O."/>
            <person name="Detter J.C."/>
            <person name="Tapia R."/>
            <person name="Han C."/>
            <person name="Land M."/>
            <person name="Hauser L."/>
            <person name="Markowitz V."/>
            <person name="Cheng J.-F."/>
            <person name="Hugenholtz P."/>
            <person name="Woyke T."/>
            <person name="Wu D."/>
            <person name="Spring S."/>
            <person name="Schroeder M."/>
            <person name="Brambilla E."/>
            <person name="Klenk H.-P."/>
            <person name="Eisen J.A."/>
        </authorList>
    </citation>
    <scope>NUCLEOTIDE SEQUENCE [LARGE SCALE GENOMIC DNA]</scope>
    <source>
        <strain evidence="4">DSM 4947 / MAS 10</strain>
    </source>
</reference>
<reference evidence="3 4" key="1">
    <citation type="journal article" date="2011" name="Stand. Genomic Sci.">
        <title>Genome sequence of the moderately thermophilic halophile Flexistipes sinusarabici strain (MAS10).</title>
        <authorList>
            <person name="Lapidus A."/>
            <person name="Chertkov O."/>
            <person name="Nolan M."/>
            <person name="Lucas S."/>
            <person name="Hammon N."/>
            <person name="Deshpande S."/>
            <person name="Cheng J.F."/>
            <person name="Tapia R."/>
            <person name="Han C."/>
            <person name="Goodwin L."/>
            <person name="Pitluck S."/>
            <person name="Liolios K."/>
            <person name="Pagani I."/>
            <person name="Ivanova N."/>
            <person name="Huntemann M."/>
            <person name="Mavromatis K."/>
            <person name="Mikhailova N."/>
            <person name="Pati A."/>
            <person name="Chen A."/>
            <person name="Palaniappan K."/>
            <person name="Land M."/>
            <person name="Hauser L."/>
            <person name="Brambilla E.M."/>
            <person name="Rohde M."/>
            <person name="Abt B."/>
            <person name="Spring S."/>
            <person name="Goker M."/>
            <person name="Bristow J."/>
            <person name="Eisen J.A."/>
            <person name="Markowitz V."/>
            <person name="Hugenholtz P."/>
            <person name="Kyrpides N.C."/>
            <person name="Klenk H.P."/>
            <person name="Woyke T."/>
        </authorList>
    </citation>
    <scope>NUCLEOTIDE SEQUENCE [LARGE SCALE GENOMIC DNA]</scope>
    <source>
        <strain evidence="4">DSM 4947 / MAS 10</strain>
    </source>
</reference>
<evidence type="ECO:0000259" key="2">
    <source>
        <dbReference type="Pfam" id="PF16036"/>
    </source>
</evidence>
<dbReference type="RefSeq" id="WP_013885600.1">
    <property type="nucleotide sequence ID" value="NC_015672.1"/>
</dbReference>
<dbReference type="Gene3D" id="3.50.70.10">
    <property type="match status" value="1"/>
</dbReference>
<dbReference type="AlphaFoldDB" id="F8E8W5"/>
<dbReference type="Proteomes" id="UP000006621">
    <property type="component" value="Chromosome"/>
</dbReference>
<dbReference type="InterPro" id="IPR016088">
    <property type="entry name" value="Chalcone_isomerase_3-sand"/>
</dbReference>
<dbReference type="KEGG" id="fsi:Flexsi_0401"/>
<dbReference type="STRING" id="717231.Flexsi_0401"/>
<organism evidence="3 4">
    <name type="scientific">Flexistipes sinusarabici (strain ATCC 49648 / DSM 4947 / MAS 10)</name>
    <dbReference type="NCBI Taxonomy" id="717231"/>
    <lineage>
        <taxon>Bacteria</taxon>
        <taxon>Pseudomonadati</taxon>
        <taxon>Deferribacterota</taxon>
        <taxon>Deferribacteres</taxon>
        <taxon>Deferribacterales</taxon>
        <taxon>Flexistipitaceae</taxon>
        <taxon>Flexistipes</taxon>
    </lineage>
</organism>
<evidence type="ECO:0000313" key="3">
    <source>
        <dbReference type="EMBL" id="AEI14089.1"/>
    </source>
</evidence>
<dbReference type="OrthoDB" id="9795336at2"/>
<dbReference type="eggNOG" id="ENOG5030JPZ">
    <property type="taxonomic scope" value="Bacteria"/>
</dbReference>
<evidence type="ECO:0000256" key="1">
    <source>
        <dbReference type="SAM" id="SignalP"/>
    </source>
</evidence>
<gene>
    <name evidence="3" type="ordered locus">Flexsi_0401</name>
</gene>
<dbReference type="HOGENOM" id="CLU_102167_0_0_0"/>
<feature type="chain" id="PRO_5003369163" description="Chalcone isomerase domain-containing protein" evidence="1">
    <location>
        <begin position="24"/>
        <end position="188"/>
    </location>
</feature>
<dbReference type="InterPro" id="IPR036298">
    <property type="entry name" value="Chalcone_isomerase_sf"/>
</dbReference>
<evidence type="ECO:0000313" key="4">
    <source>
        <dbReference type="Proteomes" id="UP000006621"/>
    </source>
</evidence>
<proteinExistence type="predicted"/>
<name>F8E8W5_FLESM</name>
<protein>
    <recommendedName>
        <fullName evidence="2">Chalcone isomerase domain-containing protein</fullName>
    </recommendedName>
</protein>
<keyword evidence="1" id="KW-0732">Signal</keyword>
<dbReference type="SUPFAM" id="SSF54626">
    <property type="entry name" value="Chalcone isomerase"/>
    <property type="match status" value="1"/>
</dbReference>
<keyword evidence="4" id="KW-1185">Reference proteome</keyword>
<sequence length="188" mass="20894">MRKIMLLPVIILSIVLFSAFAKAEPAKTIVLDNNTLLLNGSGYRSKFFIKVYKGSLYLTDKILSDTQSIKDEEVIFKSGYPGAIKMEFVYSEVEAEKIKGAFREGIEKNSPELLNADYVNNFISTFNFNVVEGDIITLFIKNEDTVTVFYNEKTLNTINGGSIGKAVYKIYLGKEPADGSLKSDMLGG</sequence>
<dbReference type="EMBL" id="CP002858">
    <property type="protein sequence ID" value="AEI14089.1"/>
    <property type="molecule type" value="Genomic_DNA"/>
</dbReference>